<dbReference type="RefSeq" id="WP_152787334.1">
    <property type="nucleotide sequence ID" value="NZ_BAABEQ010000025.1"/>
</dbReference>
<keyword evidence="3" id="KW-1185">Reference proteome</keyword>
<feature type="compositionally biased region" description="Low complexity" evidence="1">
    <location>
        <begin position="136"/>
        <end position="149"/>
    </location>
</feature>
<reference evidence="2 3" key="1">
    <citation type="submission" date="2019-07" db="EMBL/GenBank/DDBJ databases">
        <title>New species of Amycolatopsis and Streptomyces.</title>
        <authorList>
            <person name="Duangmal K."/>
            <person name="Teo W.F.A."/>
            <person name="Lipun K."/>
        </authorList>
    </citation>
    <scope>NUCLEOTIDE SEQUENCE [LARGE SCALE GENOMIC DNA]</scope>
    <source>
        <strain evidence="2 3">TISTR 2346</strain>
    </source>
</reference>
<name>A0A5N8W5J2_9ACTN</name>
<dbReference type="Proteomes" id="UP000326979">
    <property type="component" value="Unassembled WGS sequence"/>
</dbReference>
<organism evidence="2 3">
    <name type="scientific">Streptomyces phyllanthi</name>
    <dbReference type="NCBI Taxonomy" id="1803180"/>
    <lineage>
        <taxon>Bacteria</taxon>
        <taxon>Bacillati</taxon>
        <taxon>Actinomycetota</taxon>
        <taxon>Actinomycetes</taxon>
        <taxon>Kitasatosporales</taxon>
        <taxon>Streptomycetaceae</taxon>
        <taxon>Streptomyces</taxon>
    </lineage>
</organism>
<evidence type="ECO:0000313" key="3">
    <source>
        <dbReference type="Proteomes" id="UP000326979"/>
    </source>
</evidence>
<dbReference type="AlphaFoldDB" id="A0A5N8W5J2"/>
<accession>A0A5N8W5J2</accession>
<comment type="caution">
    <text evidence="2">The sequence shown here is derived from an EMBL/GenBank/DDBJ whole genome shotgun (WGS) entry which is preliminary data.</text>
</comment>
<sequence length="149" mass="15927">MSDPGEGDSAVLFRSELTFRVWRYGVGHSQLLIRTPPGAADDTRVEILFEDVDALQLVTRYEGIEIYSPCEEESQRIFEASGAPGKWRPHRVIVGLRSASGTGYVQCGKASAVRCSGPAGPAGPEGDDETREVLWSTTATSPRAAATGG</sequence>
<evidence type="ECO:0000313" key="2">
    <source>
        <dbReference type="EMBL" id="MPY42753.1"/>
    </source>
</evidence>
<proteinExistence type="predicted"/>
<protein>
    <submittedName>
        <fullName evidence="2">Uncharacterized protein</fullName>
    </submittedName>
</protein>
<gene>
    <name evidence="2" type="ORF">FNH04_23465</name>
</gene>
<evidence type="ECO:0000256" key="1">
    <source>
        <dbReference type="SAM" id="MobiDB-lite"/>
    </source>
</evidence>
<feature type="region of interest" description="Disordered" evidence="1">
    <location>
        <begin position="116"/>
        <end position="149"/>
    </location>
</feature>
<dbReference type="EMBL" id="VJZE01000174">
    <property type="protein sequence ID" value="MPY42753.1"/>
    <property type="molecule type" value="Genomic_DNA"/>
</dbReference>
<dbReference type="OrthoDB" id="5148951at2"/>